<feature type="region of interest" description="Disordered" evidence="15">
    <location>
        <begin position="4125"/>
        <end position="4150"/>
    </location>
</feature>
<dbReference type="Pfam" id="PF09068">
    <property type="entry name" value="EF-hand_2"/>
    <property type="match status" value="1"/>
</dbReference>
<feature type="coiled-coil region" evidence="14">
    <location>
        <begin position="2473"/>
        <end position="2556"/>
    </location>
</feature>
<evidence type="ECO:0000256" key="14">
    <source>
        <dbReference type="SAM" id="Coils"/>
    </source>
</evidence>
<keyword evidence="11" id="KW-0009">Actin-binding</keyword>
<feature type="compositionally biased region" description="Polar residues" evidence="15">
    <location>
        <begin position="4237"/>
        <end position="4246"/>
    </location>
</feature>
<evidence type="ECO:0000256" key="11">
    <source>
        <dbReference type="ARBA" id="ARBA00023203"/>
    </source>
</evidence>
<dbReference type="GO" id="GO:0016010">
    <property type="term" value="C:dystrophin-associated glycoprotein complex"/>
    <property type="evidence" value="ECO:0007669"/>
    <property type="project" value="UniProtKB-ARBA"/>
</dbReference>
<dbReference type="PROSITE" id="PS00019">
    <property type="entry name" value="ACTININ_1"/>
    <property type="match status" value="1"/>
</dbReference>
<evidence type="ECO:0000259" key="17">
    <source>
        <dbReference type="PROSITE" id="PS50021"/>
    </source>
</evidence>
<comment type="subcellular location">
    <subcellularLocation>
        <location evidence="2">Cell membrane</location>
        <location evidence="2">Sarcolemma</location>
        <topology evidence="2">Peripheral membrane protein</topology>
        <orientation evidence="2">Cytoplasmic side</orientation>
    </subcellularLocation>
    <subcellularLocation>
        <location evidence="1">Cytoplasm</location>
        <location evidence="1">Cytoskeleton</location>
    </subcellularLocation>
</comment>
<keyword evidence="9" id="KW-0106">Calcium</keyword>
<dbReference type="PANTHER" id="PTHR12268:SF14">
    <property type="entry name" value="DYSTROPHIN-1"/>
    <property type="match status" value="1"/>
</dbReference>
<feature type="domain" description="ZZ-type" evidence="18">
    <location>
        <begin position="3820"/>
        <end position="3876"/>
    </location>
</feature>
<keyword evidence="8" id="KW-0862">Zinc</keyword>
<dbReference type="Gene3D" id="3.30.60.90">
    <property type="match status" value="1"/>
</dbReference>
<feature type="region of interest" description="Disordered" evidence="15">
    <location>
        <begin position="2362"/>
        <end position="2396"/>
    </location>
</feature>
<evidence type="ECO:0000256" key="1">
    <source>
        <dbReference type="ARBA" id="ARBA00004245"/>
    </source>
</evidence>
<feature type="compositionally biased region" description="Low complexity" evidence="15">
    <location>
        <begin position="4207"/>
        <end position="4220"/>
    </location>
</feature>
<evidence type="ECO:0000256" key="7">
    <source>
        <dbReference type="ARBA" id="ARBA00022771"/>
    </source>
</evidence>
<accession>A0A9W3AP73</accession>
<dbReference type="Pfam" id="PF00307">
    <property type="entry name" value="CH"/>
    <property type="match status" value="2"/>
</dbReference>
<keyword evidence="14" id="KW-0175">Coiled coil</keyword>
<gene>
    <name evidence="20" type="primary">LOC106077258</name>
</gene>
<evidence type="ECO:0000256" key="15">
    <source>
        <dbReference type="SAM" id="MobiDB-lite"/>
    </source>
</evidence>
<feature type="coiled-coil region" evidence="14">
    <location>
        <begin position="1811"/>
        <end position="1838"/>
    </location>
</feature>
<evidence type="ECO:0000259" key="18">
    <source>
        <dbReference type="PROSITE" id="PS50135"/>
    </source>
</evidence>
<dbReference type="CDD" id="cd16242">
    <property type="entry name" value="EFh_DMD_like"/>
    <property type="match status" value="1"/>
</dbReference>
<feature type="region of interest" description="Disordered" evidence="15">
    <location>
        <begin position="3968"/>
        <end position="3998"/>
    </location>
</feature>
<dbReference type="OrthoDB" id="10057795at2759"/>
<feature type="coiled-coil region" evidence="14">
    <location>
        <begin position="1699"/>
        <end position="1776"/>
    </location>
</feature>
<dbReference type="Gene3D" id="1.10.238.10">
    <property type="entry name" value="EF-hand"/>
    <property type="match status" value="2"/>
</dbReference>
<dbReference type="FunFam" id="2.20.70.10:FF:000004">
    <property type="entry name" value="dystrophin isoform X1"/>
    <property type="match status" value="1"/>
</dbReference>
<dbReference type="Gene3D" id="1.10.418.10">
    <property type="entry name" value="Calponin-like domain"/>
    <property type="match status" value="2"/>
</dbReference>
<dbReference type="Pfam" id="PF00397">
    <property type="entry name" value="WW"/>
    <property type="match status" value="1"/>
</dbReference>
<dbReference type="GO" id="GO:0099536">
    <property type="term" value="P:synaptic signaling"/>
    <property type="evidence" value="ECO:0007669"/>
    <property type="project" value="TreeGrafter"/>
</dbReference>
<feature type="compositionally biased region" description="Basic residues" evidence="15">
    <location>
        <begin position="3895"/>
        <end position="3904"/>
    </location>
</feature>
<feature type="coiled-coil region" evidence="14">
    <location>
        <begin position="2132"/>
        <end position="2159"/>
    </location>
</feature>
<dbReference type="RefSeq" id="XP_055889034.1">
    <property type="nucleotide sequence ID" value="XM_056033059.1"/>
</dbReference>
<evidence type="ECO:0000256" key="3">
    <source>
        <dbReference type="ARBA" id="ARBA00022475"/>
    </source>
</evidence>
<dbReference type="Gene3D" id="2.20.70.10">
    <property type="match status" value="1"/>
</dbReference>
<dbReference type="CDD" id="cd21186">
    <property type="entry name" value="CH_DMD-like_rpt1"/>
    <property type="match status" value="1"/>
</dbReference>
<dbReference type="InterPro" id="IPR036872">
    <property type="entry name" value="CH_dom_sf"/>
</dbReference>
<dbReference type="SUPFAM" id="SSF47473">
    <property type="entry name" value="EF-hand"/>
    <property type="match status" value="2"/>
</dbReference>
<dbReference type="InterPro" id="IPR050774">
    <property type="entry name" value="KCMF1/Dystrophin"/>
</dbReference>
<dbReference type="SMART" id="SM00456">
    <property type="entry name" value="WW"/>
    <property type="match status" value="1"/>
</dbReference>
<dbReference type="PROSITE" id="PS00020">
    <property type="entry name" value="ACTININ_2"/>
    <property type="match status" value="1"/>
</dbReference>
<evidence type="ECO:0000256" key="12">
    <source>
        <dbReference type="ARBA" id="ARBA00023212"/>
    </source>
</evidence>
<feature type="domain" description="WW" evidence="16">
    <location>
        <begin position="3566"/>
        <end position="3599"/>
    </location>
</feature>
<dbReference type="GO" id="GO:0042383">
    <property type="term" value="C:sarcolemma"/>
    <property type="evidence" value="ECO:0007669"/>
    <property type="project" value="UniProtKB-SubCell"/>
</dbReference>
<dbReference type="InterPro" id="IPR018159">
    <property type="entry name" value="Spectrin/alpha-actinin"/>
</dbReference>
<dbReference type="GeneID" id="106077258"/>
<feature type="coiled-coil region" evidence="14">
    <location>
        <begin position="2221"/>
        <end position="2281"/>
    </location>
</feature>
<dbReference type="SUPFAM" id="SSF47576">
    <property type="entry name" value="Calponin-homology domain, CH-domain"/>
    <property type="match status" value="1"/>
</dbReference>
<dbReference type="GO" id="GO:0005856">
    <property type="term" value="C:cytoskeleton"/>
    <property type="evidence" value="ECO:0007669"/>
    <property type="project" value="UniProtKB-SubCell"/>
</dbReference>
<evidence type="ECO:0000256" key="10">
    <source>
        <dbReference type="ARBA" id="ARBA00023136"/>
    </source>
</evidence>
<dbReference type="Proteomes" id="UP001165740">
    <property type="component" value="Chromosome 6"/>
</dbReference>
<feature type="coiled-coil region" evidence="14">
    <location>
        <begin position="2608"/>
        <end position="2635"/>
    </location>
</feature>
<dbReference type="Pfam" id="PF00569">
    <property type="entry name" value="ZZ"/>
    <property type="match status" value="1"/>
</dbReference>
<dbReference type="FunFam" id="1.20.58.60:FF:000075">
    <property type="entry name" value="utrophin isoform X1"/>
    <property type="match status" value="1"/>
</dbReference>
<dbReference type="SMART" id="SM00033">
    <property type="entry name" value="CH"/>
    <property type="match status" value="2"/>
</dbReference>
<feature type="coiled-coil region" evidence="14">
    <location>
        <begin position="898"/>
        <end position="928"/>
    </location>
</feature>
<dbReference type="Pfam" id="PF09069">
    <property type="entry name" value="EF-hand_3"/>
    <property type="match status" value="1"/>
</dbReference>
<dbReference type="CDD" id="cd00201">
    <property type="entry name" value="WW"/>
    <property type="match status" value="1"/>
</dbReference>
<evidence type="ECO:0000259" key="16">
    <source>
        <dbReference type="PROSITE" id="PS50020"/>
    </source>
</evidence>
<keyword evidence="19" id="KW-1185">Reference proteome</keyword>
<feature type="region of interest" description="Disordered" evidence="15">
    <location>
        <begin position="2189"/>
        <end position="2220"/>
    </location>
</feature>
<dbReference type="InterPro" id="IPR000433">
    <property type="entry name" value="Znf_ZZ"/>
</dbReference>
<keyword evidence="7 13" id="KW-0863">Zinc-finger</keyword>
<dbReference type="InterPro" id="IPR015153">
    <property type="entry name" value="EF-hand_dom_typ1"/>
</dbReference>
<dbReference type="PIRSF" id="PIRSF002341">
    <property type="entry name" value="Dystrophin/utrophin"/>
    <property type="match status" value="1"/>
</dbReference>
<dbReference type="InterPro" id="IPR001715">
    <property type="entry name" value="CH_dom"/>
</dbReference>
<feature type="region of interest" description="Disordered" evidence="15">
    <location>
        <begin position="4191"/>
        <end position="4268"/>
    </location>
</feature>
<evidence type="ECO:0000256" key="4">
    <source>
        <dbReference type="ARBA" id="ARBA00022490"/>
    </source>
</evidence>
<dbReference type="InterPro" id="IPR036020">
    <property type="entry name" value="WW_dom_sf"/>
</dbReference>
<dbReference type="OMA" id="SACERYT"/>
<dbReference type="GO" id="GO:0003779">
    <property type="term" value="F:actin binding"/>
    <property type="evidence" value="ECO:0007669"/>
    <property type="project" value="UniProtKB-KW"/>
</dbReference>
<dbReference type="SUPFAM" id="SSF46966">
    <property type="entry name" value="Spectrin repeat"/>
    <property type="match status" value="17"/>
</dbReference>
<keyword evidence="5" id="KW-0479">Metal-binding</keyword>
<feature type="region of interest" description="Disordered" evidence="15">
    <location>
        <begin position="3895"/>
        <end position="3932"/>
    </location>
</feature>
<feature type="region of interest" description="Disordered" evidence="15">
    <location>
        <begin position="108"/>
        <end position="142"/>
    </location>
</feature>
<proteinExistence type="predicted"/>
<evidence type="ECO:0000256" key="8">
    <source>
        <dbReference type="ARBA" id="ARBA00022833"/>
    </source>
</evidence>
<evidence type="ECO:0000313" key="20">
    <source>
        <dbReference type="RefSeq" id="XP_055889034.1"/>
    </source>
</evidence>
<feature type="domain" description="Calponin-homology (CH)" evidence="17">
    <location>
        <begin position="584"/>
        <end position="689"/>
    </location>
</feature>
<name>A0A9W3AP73_BIOGL</name>
<keyword evidence="10" id="KW-0472">Membrane</keyword>
<keyword evidence="12" id="KW-0206">Cytoskeleton</keyword>
<feature type="region of interest" description="Disordered" evidence="15">
    <location>
        <begin position="374"/>
        <end position="394"/>
    </location>
</feature>
<keyword evidence="6" id="KW-0677">Repeat</keyword>
<dbReference type="InterPro" id="IPR001202">
    <property type="entry name" value="WW_dom"/>
</dbReference>
<evidence type="ECO:0000256" key="9">
    <source>
        <dbReference type="ARBA" id="ARBA00022837"/>
    </source>
</evidence>
<dbReference type="SMART" id="SM00150">
    <property type="entry name" value="SPEC"/>
    <property type="match status" value="20"/>
</dbReference>
<dbReference type="GO" id="GO:0045202">
    <property type="term" value="C:synapse"/>
    <property type="evidence" value="ECO:0007669"/>
    <property type="project" value="GOC"/>
</dbReference>
<dbReference type="SMART" id="SM00291">
    <property type="entry name" value="ZnF_ZZ"/>
    <property type="match status" value="1"/>
</dbReference>
<keyword evidence="3" id="KW-1003">Cell membrane</keyword>
<feature type="coiled-coil region" evidence="14">
    <location>
        <begin position="3022"/>
        <end position="3165"/>
    </location>
</feature>
<dbReference type="GO" id="GO:0008270">
    <property type="term" value="F:zinc ion binding"/>
    <property type="evidence" value="ECO:0007669"/>
    <property type="project" value="UniProtKB-KW"/>
</dbReference>
<dbReference type="SUPFAM" id="SSF51045">
    <property type="entry name" value="WW domain"/>
    <property type="match status" value="1"/>
</dbReference>
<sequence length="4321" mass="493142">MEKAHMGLVADGEKMAGSSVDPHLDGGTETNCPEQYNSPEARNYLTEICYPVEVETQMLDNGCYSGVECRSKETSKCPISEGLQFESHDKHVLPVLLSDEDETVVEMAGRHSQKHRESRHSKRLSSSEDCSYHVPDVRSDEPLTERNDRFMLDARSTMVDSGIAVLTDALNTPSDEDREGYSTEHRQPILVPGDTASEYQSIFNKVDSHDSLFEDSASLFPPSNTIVYPVSPLSPASNIIRYPASPNIFVFEQPSFFGEDDADTSSPLFSPINLNPVSFSDIAGFSRSNPADKRSAYLGYMASNIRPTVSSRTFFSSDQIENSLVVDRTQQGMPTSISFKREDAQATFTSGIKPGHTSSTARAEEDIPFELQSREAQTTSGARPKTRIPEMRSERTDKSVCLSELILPSGSTLDTFSSVGDVFLSPSTDDPFDESFRLDTTGEDTDVFLEDDFVQVGDEDEREDVQKKTFTKWINSQLSKAKRATITDLFTDLRDGERLLSLLEVLAGLSLKPEKGRLRVHHINNLNRALEVLENNFYIKLVNISSNDIVDGNPKLTLGLVWSIILHWQVKDVMKNVMEDLGQTNLERTLLSWCQLSTQGYEKVDIVNFTNSWNDGLAFNALIHHYRPDLFNYKHLLGKDNLYRLNHAFSVASEKLGIDKLLDAEDMNVDTPDKKSVMTYLMCMFQVLPHSNMGGARNINNNSVSDIVMSPSSKRFAAEVDVGQVNVRDKGMDISESAMSMSSSESRHSTMSTVSVDLLSYQDALENVLTWLLDAEEVIEKLEPISSDVVKVKEQFNEHEEFMVELTRHQDSIGGVLKEGNDLLTSGKVTSEEEKEIRTQMGLLNNRWEELRVKALDRQSRLQKVLMDLQQGQLDDLANWLSAMELRIEKQQVVGADLNAIKSQVEEHKAIQKSLEEQQKKVDSLQNMVVVVDDTNTESACAAMENQLESLGKRWAHICHWTEQQWLVLQELLMRWQQFSDEQAKFNNWLTEKEGILSDMKAAELKTPEQVIHQVKCLKSIENDMVEQVRRFDALNECGQQIVSVVDNQEAISKISTLLEEFQERWEKLVQDMESQSKEIANSGVELSKVSDFYEEELIESETVQSTSAAPKRRRMESASRSEFDLELKSLLDWMDKTESTLHLLVSENPQEPFTVEEQRVLILDTENSIRTHQIDVQRLLTLGKTVITELKIAGESYDAMSIILKGLEERWQKLNEKLADTQTKVDLNYEMKKFYTELTALQDLMASYEKWIKSADTIAEESPDIIRQLDQCKVKVKAMQSHQDRIDKLRLNGEQIIRQFDTVLSIKTDLDHFTHRWQEAFSKLDQRQKQLADALDKVPPQTYIEALTVLKKWIHGIDSVVKSEKVQMTNIETLVSQLDNYKELTKEIQDRSPSLDYINKTGQDLILKSPADRAKLFQEDLNELNAEWNSVSKTIEQRLAKLEKSVSNAKEFQDQMDGLIKWMNEMDVFLHAPDPSIGDVAALQAQLQESNGVEEDIKTLQTNIKNVNTMWKNFASDADAAYKSQVEKQVNDLNSRWEKLVDLAAKQNQRLADTLGKSQTIYDRIEALNMWLTETKDSLTNKDYSVVNANDLLVKTKKFKNLKAEIEGKKTEVNEVSDEAKTMLSEAPAGSLQDLARLLMRLTALWDDVYNRVDLYNKLFQTADAKWNEMKKLLDIERNYLDSLEKRVRRSSATSSDAEDISEELNDVENYLANHSTENKRHIQELASHLIDNSIMVDTVRKEQEEFLRKYEKLESDARNKIQRLEKSIQRAQTIERQMLEMSQWMEEVSQVLQNRLDADMLAGDVPQEYETLQLEFKQQEELLEELERSVLEYKEQGKLEASARLEKQTQLLKKHFEEVMVKFCKFQRPADFEPKMTHVWRELGAIQGTVHLLEVPSDDQESIQERHDNCMKFYKTMSELKPEVEAVLKTGRQIVERKQVDFPDSLSKQLDAIKQLYNELGAQIKKSKADLEKALKLTKKLRKELAAVNDFITSTNHKLDEIEESNKRNLEEEQSLVVALDGEVLQKEPLLESINGIINQLQDLSEEVDVSESRGQVNKASLEMRELSQRLSRKKIQVQEEIDNMETQFIEFQTKIIKIKEWLGRTETIVGSHSRLSEQQQRLTPHRETIKTMQKQMNDLRSQVDEIRDHAIELMNKSDSYNRMVEPELTHINQRWEELAIKIRERQASVPPESPSVAEARQLSYTSPGSPTRPKVEGSEEFNRVYDDLNKQMDEFESKVATGGHVTMEDYSKGMNETLEKLEVKKEELMANYQQVMNQGEKLLIAAEISRDPVTHARVSNKLQELKIRWLAIQRDTETKKLAIAELMPETKILQEEKSQVTLEITAQLAALEREVLEDEVKRRGRDQTPQKSPTLEIRDQVGSKQVTSSELVPLDERLRNLTTQLTTAPPQVGAPVAKDAATASTTSSFVSSGNGHSPSSDSVISRTTYNVVSTSVTRTTTLAYTPAQYLQALRRLLAQISDARSSMELEDIVPVEEAGRQTYDASIKTLDQKVWDIQENLTDLESQKDDVILQANQEEAANIRSQMELLLQEWSRLSDAHSTKLKKWHKAMDHWRTLDSGSKEITSWLETAETKLSVARNSHSLDEANSLFKELEVNLRQQQNNVTRMNSAGEEILQSVSNLNGDKLREKLELINHRWKVLCAEVMARQRRTKESSVEPFEFTNEMDELFSWIDEAENILASSLRPDIPYLEALLEKVKDRADEIPQRQAHLVSINSSGAALVQSPKLTDEDRNNVHRDIDHLNDGWTKVTTEIPEKIIAIEDQIKRMKGFYEDLDAMNKWIEDTCVVLKTQSEPVKSLTDMGQTDSVIVDQQTTKDAIEAQQAKLKQMTATYEQYMETCKDQEVQPPEGLKDKITKLNLDFEAMKQMSQNINKRTEPQITEVMQQVKQSTVHGDFKQPIVSTSSSWLDMDKSMTDLYNWLTMLEQTLRAQKVIVGDVKDIEHMIQKQKHFSLDSVLVTHTKIHNCHVNSNYYLSCSCLLCLSEKDLGCSQAQVADCLQQLEVHLQDMESKKSQLDNVLTTSSTLQKSLENLNDRQALKDKTEKLRMEWEQTLQNVNKRKSQLDALLAECKAFNQSYAQLEEWLSLTESQLDVLEREQGEEEALTKHLKLQEDVDQHKDRVDSLKRQAEELSEDHVSESTQQIKHQLERLSNRWSILLSRLTAHWRALQSSKDLDQQLEPSLEKFLAWLETTEASFSALSNQTEAQDLKHNQEQAAVFLEHYRDLQAEADSHQSTFDSLNHTGSQAIRNMVATDSHKLQARLEEMNKRWLRLMEKSMEIRSRLESNAEQWARLVKTLQGLVAWVVARQAELQQQQPIGGDLASVQRQLVENQHLQHQLELKRPLVEQSLEAGKFYLKEEGEDTRYESGGDSADDSGPDGTPEKDARHLIRKLRHQVRLLNKKWLELKTNTVKWQLKLDEVIERMGIFHESMDSLHDRLVAAEREVKDWPNVGDIIIGELQAEIDRTKTFQLKFPLQGEVDDVTDQANRLQEADVILSHHNVHRLEDFTQRWDSLHSMLQERLQHLQTALNAYGPNSQHFLTNSVTGPWERAVATNKVPYYINHATETTQWDHPQLTVLMDALMELNKIRFAAYRTGMKLRMLQKKLFLDMVSLQMAVDAFDSHGLRGRNDKLIDVGEMIECLSTIFEAAAKEHPEIVNVPLSIDLTLNWILDIYDSVRSGKVRALSFKVGLVLLCQAQLEDKYRYLFRLIADTNAFTDQRKLGLLLHDCMQIPRQLGEIASFGGSNIEPSVRSCFEKAHGRPEIEASHFLEWLKLEPQSLVWLPVLHRLAAAETAKHQAKCNVCKDFPIVGFRYRCLKCFNFDVCQNCFFSGRTAKSHKLTHPMQEYCTTTTSGEDVRDFSKVFKNKFKSKRHFKKHPRRGYLPVDSHLEGDTLESPNPSPQHSISQDMHSRLEMMSSRIAEVEQRQGAPLDMQDEHKLISEASKTLNSSRSQTSMSSKSEDKKLIAGPDNKTNGIQVTFQSEPNKSVSDQHKTVSNSSVSDEHSLIQMHSSLLAKQSGTETHSPIAAMIKSKYIIKREDEHHLIAQYCSSLNGDPSTHALKSPMQIMMAVDADQRQELETMIHDLEEENRTLQAEYDRLRQASQQRSESAPRLFGEEDGANNGNRDEEMMAEAKLLRHHKGRLEARMRVLEDHNQQLEAQLGRLRQLLDQPPGDRSFLSIDSSSRTTPLTTPSSSVGSLHGGQPRYRLAPQLESTPQTNGHSGLGDDPDISGIMTEVHSPPHYSAIKSRGGTNVGDLFHIAGEVGQAVGTLVTVMTDEEAAALNGSDTGLKHTERL</sequence>
<dbReference type="InterPro" id="IPR001589">
    <property type="entry name" value="Actinin_actin-bd_CS"/>
</dbReference>
<feature type="coiled-coil region" evidence="14">
    <location>
        <begin position="1952"/>
        <end position="1986"/>
    </location>
</feature>
<evidence type="ECO:0000313" key="19">
    <source>
        <dbReference type="Proteomes" id="UP001165740"/>
    </source>
</evidence>
<dbReference type="Gene3D" id="1.20.58.60">
    <property type="match status" value="17"/>
</dbReference>
<dbReference type="PROSITE" id="PS01357">
    <property type="entry name" value="ZF_ZZ_1"/>
    <property type="match status" value="1"/>
</dbReference>
<dbReference type="InterPro" id="IPR043145">
    <property type="entry name" value="Znf_ZZ_sf"/>
</dbReference>
<feature type="compositionally biased region" description="Low complexity" evidence="15">
    <location>
        <begin position="3973"/>
        <end position="3982"/>
    </location>
</feature>
<dbReference type="SUPFAM" id="SSF57850">
    <property type="entry name" value="RING/U-box"/>
    <property type="match status" value="1"/>
</dbReference>
<feature type="coiled-coil region" evidence="14">
    <location>
        <begin position="2036"/>
        <end position="2090"/>
    </location>
</feature>
<evidence type="ECO:0000256" key="2">
    <source>
        <dbReference type="ARBA" id="ARBA00004278"/>
    </source>
</evidence>
<reference evidence="20" key="1">
    <citation type="submission" date="2025-08" db="UniProtKB">
        <authorList>
            <consortium name="RefSeq"/>
        </authorList>
    </citation>
    <scope>IDENTIFICATION</scope>
</reference>
<feature type="compositionally biased region" description="Basic residues" evidence="15">
    <location>
        <begin position="111"/>
        <end position="123"/>
    </location>
</feature>
<dbReference type="InterPro" id="IPR011992">
    <property type="entry name" value="EF-hand-dom_pair"/>
</dbReference>
<protein>
    <submittedName>
        <fullName evidence="20">Dystrophin-like isoform X1</fullName>
    </submittedName>
</protein>
<evidence type="ECO:0000256" key="5">
    <source>
        <dbReference type="ARBA" id="ARBA00022723"/>
    </source>
</evidence>
<organism evidence="19 20">
    <name type="scientific">Biomphalaria glabrata</name>
    <name type="common">Bloodfluke planorb</name>
    <name type="synonym">Freshwater snail</name>
    <dbReference type="NCBI Taxonomy" id="6526"/>
    <lineage>
        <taxon>Eukaryota</taxon>
        <taxon>Metazoa</taxon>
        <taxon>Spiralia</taxon>
        <taxon>Lophotrochozoa</taxon>
        <taxon>Mollusca</taxon>
        <taxon>Gastropoda</taxon>
        <taxon>Heterobranchia</taxon>
        <taxon>Euthyneura</taxon>
        <taxon>Panpulmonata</taxon>
        <taxon>Hygrophila</taxon>
        <taxon>Lymnaeoidea</taxon>
        <taxon>Planorbidae</taxon>
        <taxon>Biomphalaria</taxon>
    </lineage>
</organism>
<dbReference type="PANTHER" id="PTHR12268">
    <property type="entry name" value="E3 UBIQUITIN-PROTEIN LIGASE KCMF1"/>
    <property type="match status" value="1"/>
</dbReference>
<dbReference type="InterPro" id="IPR002017">
    <property type="entry name" value="Spectrin_repeat"/>
</dbReference>
<dbReference type="CDD" id="cd00176">
    <property type="entry name" value="SPEC"/>
    <property type="match status" value="9"/>
</dbReference>
<dbReference type="PROSITE" id="PS50021">
    <property type="entry name" value="CH"/>
    <property type="match status" value="2"/>
</dbReference>
<feature type="compositionally biased region" description="Polar residues" evidence="15">
    <location>
        <begin position="3919"/>
        <end position="3932"/>
    </location>
</feature>
<dbReference type="GO" id="GO:0005737">
    <property type="term" value="C:cytoplasm"/>
    <property type="evidence" value="ECO:0007669"/>
    <property type="project" value="UniProtKB-ARBA"/>
</dbReference>
<evidence type="ECO:0000256" key="13">
    <source>
        <dbReference type="PROSITE-ProRule" id="PRU00228"/>
    </source>
</evidence>
<dbReference type="PROSITE" id="PS01159">
    <property type="entry name" value="WW_DOMAIN_1"/>
    <property type="match status" value="1"/>
</dbReference>
<feature type="region of interest" description="Disordered" evidence="15">
    <location>
        <begin position="3384"/>
        <end position="3407"/>
    </location>
</feature>
<feature type="domain" description="Calponin-homology (CH)" evidence="17">
    <location>
        <begin position="464"/>
        <end position="569"/>
    </location>
</feature>
<evidence type="ECO:0000256" key="6">
    <source>
        <dbReference type="ARBA" id="ARBA00022737"/>
    </source>
</evidence>
<dbReference type="PROSITE" id="PS50135">
    <property type="entry name" value="ZF_ZZ_2"/>
    <property type="match status" value="1"/>
</dbReference>
<dbReference type="FunFam" id="3.30.60.90:FF:000001">
    <property type="entry name" value="Dystrophin isoform 2"/>
    <property type="match status" value="1"/>
</dbReference>
<keyword evidence="4" id="KW-0963">Cytoplasm</keyword>
<dbReference type="InterPro" id="IPR035436">
    <property type="entry name" value="Dystrophin/utrophin"/>
</dbReference>
<dbReference type="PROSITE" id="PS50020">
    <property type="entry name" value="WW_DOMAIN_2"/>
    <property type="match status" value="1"/>
</dbReference>
<dbReference type="CDD" id="cd02334">
    <property type="entry name" value="ZZ_dystrophin"/>
    <property type="match status" value="1"/>
</dbReference>
<feature type="compositionally biased region" description="Basic and acidic residues" evidence="15">
    <location>
        <begin position="2362"/>
        <end position="2371"/>
    </location>
</feature>
<feature type="coiled-coil region" evidence="14">
    <location>
        <begin position="2843"/>
        <end position="2870"/>
    </location>
</feature>
<dbReference type="InterPro" id="IPR015154">
    <property type="entry name" value="EF-hand_dom_typ2"/>
</dbReference>
<dbReference type="Pfam" id="PF00435">
    <property type="entry name" value="Spectrin"/>
    <property type="match status" value="12"/>
</dbReference>